<organism evidence="13">
    <name type="scientific">Lactobacillus delbrueckii subsp. lactis</name>
    <dbReference type="NCBI Taxonomy" id="29397"/>
    <lineage>
        <taxon>Bacteria</taxon>
        <taxon>Bacillati</taxon>
        <taxon>Bacillota</taxon>
        <taxon>Bacilli</taxon>
        <taxon>Lactobacillales</taxon>
        <taxon>Lactobacillaceae</taxon>
        <taxon>Lactobacillus</taxon>
    </lineage>
</organism>
<keyword evidence="6" id="KW-0479">Metal-binding</keyword>
<keyword evidence="5 12" id="KW-0808">Transferase</keyword>
<dbReference type="InterPro" id="IPR000092">
    <property type="entry name" value="Polyprenyl_synt"/>
</dbReference>
<reference evidence="13" key="1">
    <citation type="submission" date="2018-07" db="EMBL/GenBank/DDBJ databases">
        <authorList>
            <person name="Somerville V."/>
        </authorList>
    </citation>
    <scope>NUCLEOTIDE SEQUENCE</scope>
    <source>
        <strain evidence="13">NWC_2_2</strain>
    </source>
</reference>
<dbReference type="AlphaFoldDB" id="A0A3G6JFT3"/>
<dbReference type="InterPro" id="IPR033749">
    <property type="entry name" value="Polyprenyl_synt_CS"/>
</dbReference>
<evidence type="ECO:0000256" key="5">
    <source>
        <dbReference type="ARBA" id="ARBA00022679"/>
    </source>
</evidence>
<dbReference type="GO" id="GO:0046872">
    <property type="term" value="F:metal ion binding"/>
    <property type="evidence" value="ECO:0007669"/>
    <property type="project" value="UniProtKB-KW"/>
</dbReference>
<dbReference type="EC" id="2.5.1.10" evidence="3"/>
<dbReference type="EMBL" id="CP031023">
    <property type="protein sequence ID" value="AZA15848.1"/>
    <property type="molecule type" value="Genomic_DNA"/>
</dbReference>
<dbReference type="PANTHER" id="PTHR43281:SF1">
    <property type="entry name" value="FARNESYL DIPHOSPHATE SYNTHASE"/>
    <property type="match status" value="1"/>
</dbReference>
<evidence type="ECO:0000256" key="4">
    <source>
        <dbReference type="ARBA" id="ARBA00015100"/>
    </source>
</evidence>
<dbReference type="PROSITE" id="PS00444">
    <property type="entry name" value="POLYPRENYL_SYNTHASE_2"/>
    <property type="match status" value="1"/>
</dbReference>
<dbReference type="PROSITE" id="PS00723">
    <property type="entry name" value="POLYPRENYL_SYNTHASE_1"/>
    <property type="match status" value="1"/>
</dbReference>
<comment type="cofactor">
    <cofactor evidence="1">
        <name>Mg(2+)</name>
        <dbReference type="ChEBI" id="CHEBI:18420"/>
    </cofactor>
</comment>
<dbReference type="GO" id="GO:0016114">
    <property type="term" value="P:terpenoid biosynthetic process"/>
    <property type="evidence" value="ECO:0007669"/>
    <property type="project" value="UniProtKB-ARBA"/>
</dbReference>
<evidence type="ECO:0000256" key="8">
    <source>
        <dbReference type="ARBA" id="ARBA00023229"/>
    </source>
</evidence>
<evidence type="ECO:0000256" key="9">
    <source>
        <dbReference type="ARBA" id="ARBA00032380"/>
    </source>
</evidence>
<evidence type="ECO:0000256" key="10">
    <source>
        <dbReference type="ARBA" id="ARBA00032873"/>
    </source>
</evidence>
<reference evidence="14 15" key="2">
    <citation type="submission" date="2021-12" db="EMBL/GenBank/DDBJ databases">
        <title>Antimicrobial susceptibility of Lactobacillus delbrueckii subsp. lactis obtained from milk products and other habitats.</title>
        <authorList>
            <person name="Shani N."/>
        </authorList>
    </citation>
    <scope>NUCLEOTIDE SEQUENCE [LARGE SCALE GENOMIC DNA]</scope>
    <source>
        <strain evidence="14 15">FAM 21755</strain>
    </source>
</reference>
<gene>
    <name evidence="13" type="ORF">DQL93_04275</name>
    <name evidence="14" type="ORF">LOB85_02555</name>
</gene>
<keyword evidence="8" id="KW-0414">Isoprene biosynthesis</keyword>
<evidence type="ECO:0000256" key="3">
    <source>
        <dbReference type="ARBA" id="ARBA00012439"/>
    </source>
</evidence>
<evidence type="ECO:0000313" key="15">
    <source>
        <dbReference type="Proteomes" id="UP001200334"/>
    </source>
</evidence>
<keyword evidence="7" id="KW-0460">Magnesium</keyword>
<name>A0A3G6JFT3_LACDL</name>
<evidence type="ECO:0000256" key="2">
    <source>
        <dbReference type="ARBA" id="ARBA00006706"/>
    </source>
</evidence>
<evidence type="ECO:0000256" key="11">
    <source>
        <dbReference type="ARBA" id="ARBA00049399"/>
    </source>
</evidence>
<protein>
    <recommendedName>
        <fullName evidence="4">Farnesyl diphosphate synthase</fullName>
        <ecNumber evidence="3">2.5.1.10</ecNumber>
    </recommendedName>
    <alternativeName>
        <fullName evidence="10">(2E,6E)-farnesyl diphosphate synthase</fullName>
    </alternativeName>
    <alternativeName>
        <fullName evidence="9">Geranyltranstransferase</fullName>
    </alternativeName>
</protein>
<dbReference type="CDD" id="cd00685">
    <property type="entry name" value="Trans_IPPS_HT"/>
    <property type="match status" value="1"/>
</dbReference>
<comment type="similarity">
    <text evidence="2 12">Belongs to the FPP/GGPP synthase family.</text>
</comment>
<evidence type="ECO:0000313" key="14">
    <source>
        <dbReference type="EMBL" id="MCD5563040.1"/>
    </source>
</evidence>
<accession>A0A3G6JFT3</accession>
<dbReference type="Pfam" id="PF00348">
    <property type="entry name" value="polyprenyl_synt"/>
    <property type="match status" value="1"/>
</dbReference>
<evidence type="ECO:0000256" key="7">
    <source>
        <dbReference type="ARBA" id="ARBA00022842"/>
    </source>
</evidence>
<dbReference type="SUPFAM" id="SSF48576">
    <property type="entry name" value="Terpenoid synthases"/>
    <property type="match status" value="1"/>
</dbReference>
<dbReference type="InterPro" id="IPR008949">
    <property type="entry name" value="Isoprenoid_synthase_dom_sf"/>
</dbReference>
<evidence type="ECO:0000313" key="13">
    <source>
        <dbReference type="EMBL" id="AZA15848.1"/>
    </source>
</evidence>
<dbReference type="RefSeq" id="WP_016396441.1">
    <property type="nucleotide sequence ID" value="NZ_CP046131.1"/>
</dbReference>
<evidence type="ECO:0000256" key="1">
    <source>
        <dbReference type="ARBA" id="ARBA00001946"/>
    </source>
</evidence>
<dbReference type="Gene3D" id="1.10.600.10">
    <property type="entry name" value="Farnesyl Diphosphate Synthase"/>
    <property type="match status" value="1"/>
</dbReference>
<dbReference type="GO" id="GO:0004337">
    <property type="term" value="F:(2E,6E)-farnesyl diphosphate synthase activity"/>
    <property type="evidence" value="ECO:0007669"/>
    <property type="project" value="UniProtKB-EC"/>
</dbReference>
<dbReference type="SFLD" id="SFLDG01017">
    <property type="entry name" value="Polyprenyl_Transferase_Like"/>
    <property type="match status" value="1"/>
</dbReference>
<proteinExistence type="inferred from homology"/>
<dbReference type="FunFam" id="1.10.600.10:FF:000001">
    <property type="entry name" value="Geranylgeranyl diphosphate synthase"/>
    <property type="match status" value="1"/>
</dbReference>
<dbReference type="Proteomes" id="UP001200334">
    <property type="component" value="Unassembled WGS sequence"/>
</dbReference>
<evidence type="ECO:0000256" key="12">
    <source>
        <dbReference type="RuleBase" id="RU004466"/>
    </source>
</evidence>
<sequence length="287" mass="31868">MTTFKEFQAKYTPIINDFLEGQLAKESDDSRFAEIMAYSVMAGGKRLRPLLFLATLDALGVEITEKEVQAACGIELIHTYSLIHDDLPAMDNDDYRRGELTSHKKWGEAEAILAGDALQPLGIQWIAQAEHNWKLVEIITEAVGPKGMVAGQYLDIDTTNNEDSSEEVIDHMEWLKTGCLILASVQMATALAACPDQQAQKYLAFAKHFGRSYQLYDDLVDIVESQEEAGKATHKDQEVGKKNSLTMLGAEATRNELKQLIEKGKADLAGEKAEVLLGFLDLYQKVL</sequence>
<comment type="catalytic activity">
    <reaction evidence="11">
        <text>isopentenyl diphosphate + (2E)-geranyl diphosphate = (2E,6E)-farnesyl diphosphate + diphosphate</text>
        <dbReference type="Rhea" id="RHEA:19361"/>
        <dbReference type="ChEBI" id="CHEBI:33019"/>
        <dbReference type="ChEBI" id="CHEBI:58057"/>
        <dbReference type="ChEBI" id="CHEBI:128769"/>
        <dbReference type="ChEBI" id="CHEBI:175763"/>
        <dbReference type="EC" id="2.5.1.10"/>
    </reaction>
</comment>
<dbReference type="SFLD" id="SFLDS00005">
    <property type="entry name" value="Isoprenoid_Synthase_Type_I"/>
    <property type="match status" value="1"/>
</dbReference>
<dbReference type="EMBL" id="JAJNUY010000006">
    <property type="protein sequence ID" value="MCD5563040.1"/>
    <property type="molecule type" value="Genomic_DNA"/>
</dbReference>
<evidence type="ECO:0000256" key="6">
    <source>
        <dbReference type="ARBA" id="ARBA00022723"/>
    </source>
</evidence>
<dbReference type="PANTHER" id="PTHR43281">
    <property type="entry name" value="FARNESYL DIPHOSPHATE SYNTHASE"/>
    <property type="match status" value="1"/>
</dbReference>